<dbReference type="GO" id="GO:0005975">
    <property type="term" value="P:carbohydrate metabolic process"/>
    <property type="evidence" value="ECO:0007669"/>
    <property type="project" value="InterPro"/>
</dbReference>
<dbReference type="Pfam" id="PF07221">
    <property type="entry name" value="GlcNAc_2-epim"/>
    <property type="match status" value="1"/>
</dbReference>
<dbReference type="AlphaFoldDB" id="A0A1S8YGP4"/>
<keyword evidence="2" id="KW-0413">Isomerase</keyword>
<comment type="caution">
    <text evidence="3">The sequence shown here is derived from an EMBL/GenBank/DDBJ whole genome shotgun (WGS) entry which is preliminary data.</text>
</comment>
<dbReference type="GO" id="GO:0016853">
    <property type="term" value="F:isomerase activity"/>
    <property type="evidence" value="ECO:0007669"/>
    <property type="project" value="UniProtKB-KW"/>
</dbReference>
<evidence type="ECO:0000256" key="1">
    <source>
        <dbReference type="ARBA" id="ARBA00008558"/>
    </source>
</evidence>
<keyword evidence="4" id="KW-1185">Reference proteome</keyword>
<accession>A0A1S8YGP4</accession>
<evidence type="ECO:0000313" key="3">
    <source>
        <dbReference type="EMBL" id="OON38027.1"/>
    </source>
</evidence>
<dbReference type="SUPFAM" id="SSF48208">
    <property type="entry name" value="Six-hairpin glycosidases"/>
    <property type="match status" value="1"/>
</dbReference>
<name>A0A1S8YGP4_9GAMM</name>
<protein>
    <recommendedName>
        <fullName evidence="5">Mannose-6-phosphate isomerase</fullName>
    </recommendedName>
</protein>
<dbReference type="InterPro" id="IPR010819">
    <property type="entry name" value="AGE/CE"/>
</dbReference>
<comment type="similarity">
    <text evidence="1">Belongs to the N-acylglucosamine 2-epimerase family.</text>
</comment>
<dbReference type="EMBL" id="MRUL01000018">
    <property type="protein sequence ID" value="OON38027.1"/>
    <property type="molecule type" value="Genomic_DNA"/>
</dbReference>
<dbReference type="Proteomes" id="UP000190667">
    <property type="component" value="Unassembled WGS sequence"/>
</dbReference>
<dbReference type="InterPro" id="IPR012341">
    <property type="entry name" value="6hp_glycosidase-like_sf"/>
</dbReference>
<gene>
    <name evidence="3" type="ORF">BTJ39_19475</name>
</gene>
<evidence type="ECO:0008006" key="5">
    <source>
        <dbReference type="Google" id="ProtNLM"/>
    </source>
</evidence>
<sequence>MLTSARQFVDWMQQTALPRFLHQGVISLADGTRCFAESLPNVTPVIRSRVQNRQLYVYAHATRSGWLDAGNTLSKVLEHGLAPFRDAAGIFYFSNADDENARQQNAYEQAFALLALSELFALTGESRFLQRAHRIHDWMQQHLALAEGGYALNARRPPLLSQNPNMHLFEAMIGWWQLTGDKRWEQEAHRLFTLFHQHLFDTQRQCLMEFFAAGWRPDLPQSQHLDPGHHHEWTWLLYQYQTIAGVDTRPWRSALQRFAISYGENKTSGAVMNEINADGTAYRAECRLWCQTERLKADVVACLETEDSAAPERLEHHCEQLMAHYVTGETGRPYCDEINAHGQRSAQPAPASTLYHLYVAARQVERLLPSSDAK</sequence>
<dbReference type="Gene3D" id="1.50.10.10">
    <property type="match status" value="1"/>
</dbReference>
<dbReference type="InterPro" id="IPR008928">
    <property type="entry name" value="6-hairpin_glycosidase_sf"/>
</dbReference>
<dbReference type="STRING" id="1926881.BTJ39_19475"/>
<proteinExistence type="inferred from homology"/>
<reference evidence="3 4" key="1">
    <citation type="submission" date="2016-12" db="EMBL/GenBank/DDBJ databases">
        <title>Izhakiella australiana sp. nov. of genus Izhakiella isolated from Australian desert.</title>
        <authorList>
            <person name="Ji M."/>
        </authorList>
    </citation>
    <scope>NUCLEOTIDE SEQUENCE [LARGE SCALE GENOMIC DNA]</scope>
    <source>
        <strain evidence="3 4">D4N98</strain>
    </source>
</reference>
<organism evidence="3 4">
    <name type="scientific">Izhakiella australiensis</name>
    <dbReference type="NCBI Taxonomy" id="1926881"/>
    <lineage>
        <taxon>Bacteria</taxon>
        <taxon>Pseudomonadati</taxon>
        <taxon>Pseudomonadota</taxon>
        <taxon>Gammaproteobacteria</taxon>
        <taxon>Enterobacterales</taxon>
        <taxon>Erwiniaceae</taxon>
        <taxon>Izhakiella</taxon>
    </lineage>
</organism>
<evidence type="ECO:0000256" key="2">
    <source>
        <dbReference type="ARBA" id="ARBA00023235"/>
    </source>
</evidence>
<dbReference type="OrthoDB" id="9806359at2"/>
<evidence type="ECO:0000313" key="4">
    <source>
        <dbReference type="Proteomes" id="UP000190667"/>
    </source>
</evidence>
<dbReference type="PANTHER" id="PTHR15108">
    <property type="entry name" value="N-ACYLGLUCOSAMINE-2-EPIMERASE"/>
    <property type="match status" value="1"/>
</dbReference>